<evidence type="ECO:0000313" key="2">
    <source>
        <dbReference type="Proteomes" id="UP000199729"/>
    </source>
</evidence>
<sequence length="50" mass="5287">MTASASNALTFEVVAHEFHQSNADGIAMCRCDGNPVPDLKGVLKPQTVSK</sequence>
<protein>
    <submittedName>
        <fullName evidence="1">Uncharacterized protein</fullName>
    </submittedName>
</protein>
<accession>A0A221KIB4</accession>
<dbReference type="EMBL" id="CP022423">
    <property type="protein sequence ID" value="ASM78573.1"/>
    <property type="molecule type" value="Genomic_DNA"/>
</dbReference>
<name>A0A221KIB4_VITFI</name>
<dbReference type="AlphaFoldDB" id="A0A221KIB4"/>
<reference evidence="1 2" key="1">
    <citation type="submission" date="2017-07" db="EMBL/GenBank/DDBJ databases">
        <title>Complete Genome Sequence of the cosmetic ferment Vitreoscilla filiformis (ATCC15551).</title>
        <authorList>
            <person name="Contreras S."/>
            <person name="Sagory-Zalkind P."/>
            <person name="Blanquart H."/>
            <person name="Iltis A."/>
            <person name="Morand S.C."/>
        </authorList>
    </citation>
    <scope>NUCLEOTIDE SEQUENCE [LARGE SCALE GENOMIC DNA]</scope>
    <source>
        <strain evidence="1 2">ATCC 15551</strain>
    </source>
</reference>
<dbReference type="KEGG" id="vff:VITFI_CDS2796"/>
<proteinExistence type="predicted"/>
<gene>
    <name evidence="1" type="ORF">VITFI_CDS2796</name>
</gene>
<evidence type="ECO:0000313" key="1">
    <source>
        <dbReference type="EMBL" id="ASM78573.1"/>
    </source>
</evidence>
<dbReference type="Proteomes" id="UP000199729">
    <property type="component" value="Chromosome"/>
</dbReference>
<keyword evidence="2" id="KW-1185">Reference proteome</keyword>
<organism evidence="1 2">
    <name type="scientific">Vitreoscilla filiformis</name>
    <dbReference type="NCBI Taxonomy" id="63"/>
    <lineage>
        <taxon>Bacteria</taxon>
        <taxon>Pseudomonadati</taxon>
        <taxon>Pseudomonadota</taxon>
        <taxon>Betaproteobacteria</taxon>
        <taxon>Neisseriales</taxon>
        <taxon>Neisseriaceae</taxon>
        <taxon>Vitreoscilla</taxon>
    </lineage>
</organism>